<dbReference type="Proteomes" id="UP000027120">
    <property type="component" value="Unassembled WGS sequence"/>
</dbReference>
<proteinExistence type="predicted"/>
<name>A0A067DXC2_CITSI</name>
<sequence length="77" mass="8909">GFQRLTSLQSLKIWNCPNLTLFPEVGLPSSLLDLYVNNCPRLKKVCKRDQGKEWPKIAHIPWVVIDGKFIYDPELEV</sequence>
<dbReference type="SUPFAM" id="SSF52058">
    <property type="entry name" value="L domain-like"/>
    <property type="match status" value="1"/>
</dbReference>
<feature type="non-terminal residue" evidence="1">
    <location>
        <position position="1"/>
    </location>
</feature>
<gene>
    <name evidence="1" type="ORF">CISIN_1g0483221mg</name>
</gene>
<protein>
    <recommendedName>
        <fullName evidence="3">NB-ARC domain-containing protein</fullName>
    </recommendedName>
</protein>
<dbReference type="InterPro" id="IPR032675">
    <property type="entry name" value="LRR_dom_sf"/>
</dbReference>
<dbReference type="AlphaFoldDB" id="A0A067DXC2"/>
<dbReference type="STRING" id="2711.A0A067DXC2"/>
<dbReference type="EMBL" id="KK785222">
    <property type="protein sequence ID" value="KDO46210.1"/>
    <property type="molecule type" value="Genomic_DNA"/>
</dbReference>
<evidence type="ECO:0000313" key="2">
    <source>
        <dbReference type="Proteomes" id="UP000027120"/>
    </source>
</evidence>
<dbReference type="Gene3D" id="3.80.10.10">
    <property type="entry name" value="Ribonuclease Inhibitor"/>
    <property type="match status" value="1"/>
</dbReference>
<keyword evidence="2" id="KW-1185">Reference proteome</keyword>
<organism evidence="1 2">
    <name type="scientific">Citrus sinensis</name>
    <name type="common">Sweet orange</name>
    <name type="synonym">Citrus aurantium var. sinensis</name>
    <dbReference type="NCBI Taxonomy" id="2711"/>
    <lineage>
        <taxon>Eukaryota</taxon>
        <taxon>Viridiplantae</taxon>
        <taxon>Streptophyta</taxon>
        <taxon>Embryophyta</taxon>
        <taxon>Tracheophyta</taxon>
        <taxon>Spermatophyta</taxon>
        <taxon>Magnoliopsida</taxon>
        <taxon>eudicotyledons</taxon>
        <taxon>Gunneridae</taxon>
        <taxon>Pentapetalae</taxon>
        <taxon>rosids</taxon>
        <taxon>malvids</taxon>
        <taxon>Sapindales</taxon>
        <taxon>Rutaceae</taxon>
        <taxon>Aurantioideae</taxon>
        <taxon>Citrus</taxon>
    </lineage>
</organism>
<accession>A0A067DXC2</accession>
<evidence type="ECO:0008006" key="3">
    <source>
        <dbReference type="Google" id="ProtNLM"/>
    </source>
</evidence>
<evidence type="ECO:0000313" key="1">
    <source>
        <dbReference type="EMBL" id="KDO46210.1"/>
    </source>
</evidence>
<reference evidence="1 2" key="1">
    <citation type="submission" date="2014-04" db="EMBL/GenBank/DDBJ databases">
        <authorList>
            <consortium name="International Citrus Genome Consortium"/>
            <person name="Gmitter F."/>
            <person name="Chen C."/>
            <person name="Farmerie W."/>
            <person name="Harkins T."/>
            <person name="Desany B."/>
            <person name="Mohiuddin M."/>
            <person name="Kodira C."/>
            <person name="Borodovsky M."/>
            <person name="Lomsadze A."/>
            <person name="Burns P."/>
            <person name="Jenkins J."/>
            <person name="Prochnik S."/>
            <person name="Shu S."/>
            <person name="Chapman J."/>
            <person name="Pitluck S."/>
            <person name="Schmutz J."/>
            <person name="Rokhsar D."/>
        </authorList>
    </citation>
    <scope>NUCLEOTIDE SEQUENCE</scope>
</reference>